<dbReference type="EMBL" id="CP144692">
    <property type="protein sequence ID" value="WVY97282.1"/>
    <property type="molecule type" value="Genomic_DNA"/>
</dbReference>
<evidence type="ECO:0000313" key="2">
    <source>
        <dbReference type="Proteomes" id="UP001374535"/>
    </source>
</evidence>
<reference evidence="1 2" key="1">
    <citation type="journal article" date="2023" name="Life. Sci Alliance">
        <title>Evolutionary insights into 3D genome organization and epigenetic landscape of Vigna mungo.</title>
        <authorList>
            <person name="Junaid A."/>
            <person name="Singh B."/>
            <person name="Bhatia S."/>
        </authorList>
    </citation>
    <scope>NUCLEOTIDE SEQUENCE [LARGE SCALE GENOMIC DNA]</scope>
    <source>
        <strain evidence="1">Urdbean</strain>
    </source>
</reference>
<dbReference type="AlphaFoldDB" id="A0AAQ3MU80"/>
<accession>A0AAQ3MU80</accession>
<sequence length="108" mass="11965">HSSWILLAQFCEVLKISTLTSSALVATTLLAAAPSTCKLSYKISTLPLCVTAAQFSHRLLVLFPSTIFSRVGARFFQERCLNFLCQVLQPWTTFSLLFGCAFVDPLVF</sequence>
<feature type="non-terminal residue" evidence="1">
    <location>
        <position position="1"/>
    </location>
</feature>
<organism evidence="1 2">
    <name type="scientific">Vigna mungo</name>
    <name type="common">Black gram</name>
    <name type="synonym">Phaseolus mungo</name>
    <dbReference type="NCBI Taxonomy" id="3915"/>
    <lineage>
        <taxon>Eukaryota</taxon>
        <taxon>Viridiplantae</taxon>
        <taxon>Streptophyta</taxon>
        <taxon>Embryophyta</taxon>
        <taxon>Tracheophyta</taxon>
        <taxon>Spermatophyta</taxon>
        <taxon>Magnoliopsida</taxon>
        <taxon>eudicotyledons</taxon>
        <taxon>Gunneridae</taxon>
        <taxon>Pentapetalae</taxon>
        <taxon>rosids</taxon>
        <taxon>fabids</taxon>
        <taxon>Fabales</taxon>
        <taxon>Fabaceae</taxon>
        <taxon>Papilionoideae</taxon>
        <taxon>50 kb inversion clade</taxon>
        <taxon>NPAAA clade</taxon>
        <taxon>indigoferoid/millettioid clade</taxon>
        <taxon>Phaseoleae</taxon>
        <taxon>Vigna</taxon>
    </lineage>
</organism>
<name>A0AAQ3MU80_VIGMU</name>
<evidence type="ECO:0000313" key="1">
    <source>
        <dbReference type="EMBL" id="WVY97282.1"/>
    </source>
</evidence>
<protein>
    <submittedName>
        <fullName evidence="1">Uncharacterized protein</fullName>
    </submittedName>
</protein>
<gene>
    <name evidence="1" type="ORF">V8G54_029433</name>
</gene>
<keyword evidence="2" id="KW-1185">Reference proteome</keyword>
<dbReference type="Proteomes" id="UP001374535">
    <property type="component" value="Chromosome 9"/>
</dbReference>
<proteinExistence type="predicted"/>